<dbReference type="Pfam" id="PF12098">
    <property type="entry name" value="DUF3574"/>
    <property type="match status" value="1"/>
</dbReference>
<dbReference type="OrthoDB" id="794286at2"/>
<dbReference type="InterPro" id="IPR021957">
    <property type="entry name" value="DUF3574"/>
</dbReference>
<evidence type="ECO:0000313" key="3">
    <source>
        <dbReference type="Proteomes" id="UP000264702"/>
    </source>
</evidence>
<proteinExistence type="predicted"/>
<keyword evidence="1" id="KW-0732">Signal</keyword>
<gene>
    <name evidence="2" type="ORF">D0Y96_08975</name>
</gene>
<reference evidence="2 3" key="1">
    <citation type="submission" date="2018-08" db="EMBL/GenBank/DDBJ databases">
        <title>Acidipila sp. 4G-K13, an acidobacterium isolated from forest soil.</title>
        <authorList>
            <person name="Gao Z.-H."/>
            <person name="Qiu L.-H."/>
        </authorList>
    </citation>
    <scope>NUCLEOTIDE SEQUENCE [LARGE SCALE GENOMIC DNA]</scope>
    <source>
        <strain evidence="2 3">4G-K13</strain>
    </source>
</reference>
<organism evidence="2 3">
    <name type="scientific">Paracidobacterium acidisoli</name>
    <dbReference type="NCBI Taxonomy" id="2303751"/>
    <lineage>
        <taxon>Bacteria</taxon>
        <taxon>Pseudomonadati</taxon>
        <taxon>Acidobacteriota</taxon>
        <taxon>Terriglobia</taxon>
        <taxon>Terriglobales</taxon>
        <taxon>Acidobacteriaceae</taxon>
        <taxon>Paracidobacterium</taxon>
    </lineage>
</organism>
<name>A0A372IPN0_9BACT</name>
<dbReference type="AlphaFoldDB" id="A0A372IPN0"/>
<evidence type="ECO:0000256" key="1">
    <source>
        <dbReference type="SAM" id="SignalP"/>
    </source>
</evidence>
<protein>
    <submittedName>
        <fullName evidence="2">DUF3574 domain-containing protein</fullName>
    </submittedName>
</protein>
<dbReference type="Proteomes" id="UP000264702">
    <property type="component" value="Unassembled WGS sequence"/>
</dbReference>
<comment type="caution">
    <text evidence="2">The sequence shown here is derived from an EMBL/GenBank/DDBJ whole genome shotgun (WGS) entry which is preliminary data.</text>
</comment>
<dbReference type="EMBL" id="QVQT01000003">
    <property type="protein sequence ID" value="RFU16866.1"/>
    <property type="molecule type" value="Genomic_DNA"/>
</dbReference>
<dbReference type="RefSeq" id="WP_117299034.1">
    <property type="nucleotide sequence ID" value="NZ_QVQT02000003.1"/>
</dbReference>
<accession>A0A372IPN0</accession>
<feature type="chain" id="PRO_5016819126" evidence="1">
    <location>
        <begin position="29"/>
        <end position="152"/>
    </location>
</feature>
<evidence type="ECO:0000313" key="2">
    <source>
        <dbReference type="EMBL" id="RFU16866.1"/>
    </source>
</evidence>
<keyword evidence="3" id="KW-1185">Reference proteome</keyword>
<feature type="signal peptide" evidence="1">
    <location>
        <begin position="1"/>
        <end position="28"/>
    </location>
</feature>
<sequence>MKTRLLLPAALSLVFAVTVVPASVASFAQTATLHGDRAHPGHTQGWVDTRLYFGLGLADTPQAGVSEADWRAFLDKEVTPRFPDGLSVLDVYGQWLNKGKTEPERLRSKCLVIDYPDTAENRANIEAIRKAWKQKTGDQSVLKVTEPADVSF</sequence>